<dbReference type="NCBIfam" id="TIGR02745">
    <property type="entry name" value="ccoG_rdxA_fixG"/>
    <property type="match status" value="1"/>
</dbReference>
<keyword evidence="5" id="KW-0408">Iron</keyword>
<keyword evidence="10" id="KW-1185">Reference proteome</keyword>
<gene>
    <name evidence="9" type="ORF">roselon_00635</name>
</gene>
<dbReference type="InterPro" id="IPR017896">
    <property type="entry name" value="4Fe4S_Fe-S-bd"/>
</dbReference>
<dbReference type="KEGG" id="red:roselon_00635"/>
<keyword evidence="7" id="KW-1133">Transmembrane helix</keyword>
<dbReference type="HOGENOM" id="CLU_032118_0_0_5"/>
<name>W8SKM5_9RHOB</name>
<evidence type="ECO:0000256" key="2">
    <source>
        <dbReference type="ARBA" id="ARBA00022485"/>
    </source>
</evidence>
<dbReference type="Gene3D" id="2.60.40.10">
    <property type="entry name" value="Immunoglobulins"/>
    <property type="match status" value="1"/>
</dbReference>
<dbReference type="EMBL" id="CP004372">
    <property type="protein sequence ID" value="AHM03070.1"/>
    <property type="molecule type" value="Genomic_DNA"/>
</dbReference>
<evidence type="ECO:0000256" key="7">
    <source>
        <dbReference type="SAM" id="Phobius"/>
    </source>
</evidence>
<dbReference type="GO" id="GO:0046872">
    <property type="term" value="F:metal ion binding"/>
    <property type="evidence" value="ECO:0007669"/>
    <property type="project" value="UniProtKB-KW"/>
</dbReference>
<dbReference type="eggNOG" id="COG0348">
    <property type="taxonomic scope" value="Bacteria"/>
</dbReference>
<evidence type="ECO:0000313" key="10">
    <source>
        <dbReference type="Proteomes" id="UP000019593"/>
    </source>
</evidence>
<feature type="transmembrane region" description="Helical" evidence="7">
    <location>
        <begin position="154"/>
        <end position="173"/>
    </location>
</feature>
<sequence>MSATEEPQKLYAAREPVFPKRVKGRFRNLKWVIMIVTLGIYYLTPWIRWDRGPSLPDQAVLLDLANRRFFFFWIEIWPHEFYFVAGLLIMAGLGLFLFTSALGRVWCGYTCPQTVWTDLFFTVERWIEGDRNARLRLWKQDWNFKKFRLRVVKYIVWLLIAVATGGAWVFYFADAPTLLVDLVTLQAPYVAYTTIGVLTATTFVFGGFMREQVCIYMCPWPRIQAAMMDEQTITVAYRDWRGEPRGKHRKGQENTELGDCIDCMACVNVCPVGIDIRDGQQLECITCALCIDACDDIMAKIGKPRGLVDYMALTDETNERAGKDKISVWKHIFRLRTIIYTVLWSAIGIGLTVLLFIRSDIDMTVAAVRNPQYVTLSDGSIRNTYDVRIRNMTHQTSDFRVSLGEGAPFILELEGSDDETVEVPIDSTLLQRVYVIAPAGTEAAATERTDFRLWIEDLSTNTRSFEDTTFFGRETE</sequence>
<evidence type="ECO:0000313" key="9">
    <source>
        <dbReference type="EMBL" id="AHM03070.1"/>
    </source>
</evidence>
<evidence type="ECO:0000256" key="6">
    <source>
        <dbReference type="ARBA" id="ARBA00023014"/>
    </source>
</evidence>
<feature type="transmembrane region" description="Helical" evidence="7">
    <location>
        <begin position="29"/>
        <end position="47"/>
    </location>
</feature>
<dbReference type="PATRIC" id="fig|1294273.3.peg.624"/>
<dbReference type="InterPro" id="IPR013783">
    <property type="entry name" value="Ig-like_fold"/>
</dbReference>
<dbReference type="Pfam" id="PF13746">
    <property type="entry name" value="Fer4_18"/>
    <property type="match status" value="1"/>
</dbReference>
<dbReference type="RefSeq" id="WP_025310965.1">
    <property type="nucleotide sequence ID" value="NZ_CP004372.1"/>
</dbReference>
<protein>
    <submittedName>
        <fullName evidence="9">Type cbb3 cytochrome oxidase biogenesis protein CcoG</fullName>
    </submittedName>
</protein>
<keyword evidence="2" id="KW-0004">4Fe-4S</keyword>
<keyword evidence="7" id="KW-0812">Transmembrane</keyword>
<evidence type="ECO:0000256" key="5">
    <source>
        <dbReference type="ARBA" id="ARBA00023004"/>
    </source>
</evidence>
<dbReference type="InterPro" id="IPR009051">
    <property type="entry name" value="Helical_ferredxn"/>
</dbReference>
<dbReference type="Proteomes" id="UP000019593">
    <property type="component" value="Chromosome"/>
</dbReference>
<keyword evidence="7" id="KW-0472">Membrane</keyword>
<dbReference type="Gene3D" id="1.10.1060.10">
    <property type="entry name" value="Alpha-helical ferredoxin"/>
    <property type="match status" value="1"/>
</dbReference>
<proteinExistence type="predicted"/>
<dbReference type="SUPFAM" id="SSF54862">
    <property type="entry name" value="4Fe-4S ferredoxins"/>
    <property type="match status" value="1"/>
</dbReference>
<feature type="domain" description="4Fe-4S ferredoxin-type" evidence="8">
    <location>
        <begin position="251"/>
        <end position="279"/>
    </location>
</feature>
<dbReference type="STRING" id="1294273.roselon_00635"/>
<dbReference type="InterPro" id="IPR032879">
    <property type="entry name" value="FixG_C"/>
</dbReference>
<dbReference type="PANTHER" id="PTHR30176">
    <property type="entry name" value="FERREDOXIN-TYPE PROTEIN NAPH"/>
    <property type="match status" value="1"/>
</dbReference>
<dbReference type="GO" id="GO:0051539">
    <property type="term" value="F:4 iron, 4 sulfur cluster binding"/>
    <property type="evidence" value="ECO:0007669"/>
    <property type="project" value="UniProtKB-KW"/>
</dbReference>
<dbReference type="PANTHER" id="PTHR30176:SF3">
    <property type="entry name" value="FERREDOXIN-TYPE PROTEIN NAPH"/>
    <property type="match status" value="1"/>
</dbReference>
<feature type="transmembrane region" description="Helical" evidence="7">
    <location>
        <begin position="189"/>
        <end position="208"/>
    </location>
</feature>
<keyword evidence="1" id="KW-0813">Transport</keyword>
<dbReference type="AlphaFoldDB" id="W8SKM5"/>
<feature type="transmembrane region" description="Helical" evidence="7">
    <location>
        <begin position="81"/>
        <end position="98"/>
    </location>
</feature>
<dbReference type="InterPro" id="IPR014116">
    <property type="entry name" value="Cyt_c_oxidase_cbb3_FixG"/>
</dbReference>
<reference evidence="9 10" key="1">
    <citation type="submission" date="2013-03" db="EMBL/GenBank/DDBJ databases">
        <authorList>
            <person name="Fiebig A."/>
            <person name="Goeker M."/>
            <person name="Klenk H.-P.P."/>
        </authorList>
    </citation>
    <scope>NUCLEOTIDE SEQUENCE [LARGE SCALE GENOMIC DNA]</scope>
    <source>
        <strain evidence="10">DSM 19469</strain>
    </source>
</reference>
<dbReference type="PROSITE" id="PS51379">
    <property type="entry name" value="4FE4S_FER_2"/>
    <property type="match status" value="1"/>
</dbReference>
<dbReference type="GO" id="GO:0005886">
    <property type="term" value="C:plasma membrane"/>
    <property type="evidence" value="ECO:0007669"/>
    <property type="project" value="TreeGrafter"/>
</dbReference>
<dbReference type="OrthoDB" id="9811700at2"/>
<accession>W8SKM5</accession>
<dbReference type="InterPro" id="IPR017900">
    <property type="entry name" value="4Fe4S_Fe_S_CS"/>
</dbReference>
<keyword evidence="4" id="KW-0249">Electron transport</keyword>
<keyword evidence="6" id="KW-0411">Iron-sulfur</keyword>
<evidence type="ECO:0000256" key="1">
    <source>
        <dbReference type="ARBA" id="ARBA00022448"/>
    </source>
</evidence>
<evidence type="ECO:0000259" key="8">
    <source>
        <dbReference type="PROSITE" id="PS51379"/>
    </source>
</evidence>
<evidence type="ECO:0000256" key="3">
    <source>
        <dbReference type="ARBA" id="ARBA00022723"/>
    </source>
</evidence>
<organism evidence="9 10">
    <name type="scientific">Roseicyclus elongatus DSM 19469</name>
    <dbReference type="NCBI Taxonomy" id="1294273"/>
    <lineage>
        <taxon>Bacteria</taxon>
        <taxon>Pseudomonadati</taxon>
        <taxon>Pseudomonadota</taxon>
        <taxon>Alphaproteobacteria</taxon>
        <taxon>Rhodobacterales</taxon>
        <taxon>Roseobacteraceae</taxon>
        <taxon>Roseicyclus</taxon>
    </lineage>
</organism>
<evidence type="ECO:0000256" key="4">
    <source>
        <dbReference type="ARBA" id="ARBA00022982"/>
    </source>
</evidence>
<dbReference type="InterPro" id="IPR051684">
    <property type="entry name" value="Electron_Trans/Redox"/>
</dbReference>
<dbReference type="Pfam" id="PF12801">
    <property type="entry name" value="Fer4_5"/>
    <property type="match status" value="1"/>
</dbReference>
<feature type="transmembrane region" description="Helical" evidence="7">
    <location>
        <begin position="337"/>
        <end position="357"/>
    </location>
</feature>
<dbReference type="Pfam" id="PF11614">
    <property type="entry name" value="FixG_C"/>
    <property type="match status" value="1"/>
</dbReference>
<keyword evidence="3" id="KW-0479">Metal-binding</keyword>
<dbReference type="PROSITE" id="PS00198">
    <property type="entry name" value="4FE4S_FER_1"/>
    <property type="match status" value="1"/>
</dbReference>